<gene>
    <name evidence="3" type="ORF">BFAG_04882</name>
</gene>
<dbReference type="InterPro" id="IPR036390">
    <property type="entry name" value="WH_DNA-bd_sf"/>
</dbReference>
<evidence type="ECO:0000313" key="4">
    <source>
        <dbReference type="Proteomes" id="UP000005101"/>
    </source>
</evidence>
<dbReference type="Proteomes" id="UP000005101">
    <property type="component" value="Unassembled WGS sequence"/>
</dbReference>
<evidence type="ECO:0000259" key="2">
    <source>
        <dbReference type="Pfam" id="PF01051"/>
    </source>
</evidence>
<dbReference type="SUPFAM" id="SSF46785">
    <property type="entry name" value="Winged helix' DNA-binding domain"/>
    <property type="match status" value="2"/>
</dbReference>
<accession>A0ABN0BTN6</accession>
<comment type="similarity">
    <text evidence="1">Belongs to the initiator RepB protein family.</text>
</comment>
<evidence type="ECO:0000313" key="3">
    <source>
        <dbReference type="EMBL" id="EFR56183.1"/>
    </source>
</evidence>
<proteinExistence type="inferred from homology"/>
<evidence type="ECO:0000256" key="1">
    <source>
        <dbReference type="ARBA" id="ARBA00038283"/>
    </source>
</evidence>
<organism evidence="3 4">
    <name type="scientific">Bacteroides fragilis 3_1_12</name>
    <dbReference type="NCBI Taxonomy" id="457424"/>
    <lineage>
        <taxon>Bacteria</taxon>
        <taxon>Pseudomonadati</taxon>
        <taxon>Bacteroidota</taxon>
        <taxon>Bacteroidia</taxon>
        <taxon>Bacteroidales</taxon>
        <taxon>Bacteroidaceae</taxon>
        <taxon>Bacteroides</taxon>
    </lineage>
</organism>
<dbReference type="InterPro" id="IPR036388">
    <property type="entry name" value="WH-like_DNA-bd_sf"/>
</dbReference>
<name>A0ABN0BTN6_BACFG</name>
<dbReference type="InterPro" id="IPR000525">
    <property type="entry name" value="Initiator_Rep_WH1"/>
</dbReference>
<dbReference type="EMBL" id="EQ973224">
    <property type="protein sequence ID" value="EFR56183.1"/>
    <property type="molecule type" value="Genomic_DNA"/>
</dbReference>
<protein>
    <submittedName>
        <fullName evidence="3">Initiator RepB protein</fullName>
    </submittedName>
</protein>
<sequence length="297" mass="34766">MYRLIELAQKEIEGIKLKDNLRKIAPTNFGREITMPVSDILKDEQDKHYTIAKAAFRSLSEKHIEYEDDEVWSYTPIITAPEIKKNSGSVKFYVFDNIWRCLLDFTKGFKKYELITAMKFKSAYAMRFYELMSGQTKPLFVPLEGPDGLRERFYLQGKYEKVNDFRRKVIDVAKKELDESSPYSFVAKEEKAGKKIIGWTFFPVFYENREDPALQEQARMAKVTARLQLENNVYDYLKFSFDFKSDEINKNKKTLIEGQNRIPDFMGFLGELKKGARLAENPKGYVIGAIKRKLKEI</sequence>
<reference evidence="3 4" key="1">
    <citation type="submission" date="2008-12" db="EMBL/GenBank/DDBJ databases">
        <title>Annotation of Bacteroides fragilis strain 3_1_12.</title>
        <authorList>
            <consortium name="The Broad Institute Genome Sequencing Platform"/>
            <person name="Ward D."/>
            <person name="Young S.K."/>
            <person name="Kodira C.D."/>
            <person name="Zeng Q."/>
            <person name="Koehrsen M."/>
            <person name="Alvarado L."/>
            <person name="Berlin A."/>
            <person name="Borenstein D."/>
            <person name="Chen Z."/>
            <person name="Engels R."/>
            <person name="Freedman E."/>
            <person name="Gellesch M."/>
            <person name="Goldberg J."/>
            <person name="Griggs A."/>
            <person name="Gujja S."/>
            <person name="Heiman D."/>
            <person name="Hepburn T."/>
            <person name="Howarth C."/>
            <person name="Jen D."/>
            <person name="Larson L."/>
            <person name="Lewis B."/>
            <person name="Mehta T."/>
            <person name="Park D."/>
            <person name="Pearson M."/>
            <person name="Roberts A."/>
            <person name="Saif S."/>
            <person name="Shea T."/>
            <person name="Shenoy N."/>
            <person name="Sisk P."/>
            <person name="Stolte C."/>
            <person name="Sykes S."/>
            <person name="Walk T."/>
            <person name="White J."/>
            <person name="Yandava C."/>
            <person name="Allen-Vercoe E."/>
            <person name="Strauss J."/>
            <person name="Ambrose C."/>
            <person name="Lander E."/>
            <person name="Nusbaum C."/>
            <person name="Galagan J."/>
            <person name="Birren B."/>
        </authorList>
    </citation>
    <scope>NUCLEOTIDE SEQUENCE [LARGE SCALE GENOMIC DNA]</scope>
    <source>
        <strain evidence="3 4">3_1_12</strain>
    </source>
</reference>
<feature type="domain" description="Initiator Rep protein WH1" evidence="2">
    <location>
        <begin position="31"/>
        <end position="132"/>
    </location>
</feature>
<keyword evidence="4" id="KW-1185">Reference proteome</keyword>
<dbReference type="Pfam" id="PF01051">
    <property type="entry name" value="Rep3_N"/>
    <property type="match status" value="1"/>
</dbReference>
<dbReference type="Pfam" id="PF21205">
    <property type="entry name" value="Rep3_C"/>
    <property type="match status" value="1"/>
</dbReference>
<dbReference type="Gene3D" id="1.10.10.10">
    <property type="entry name" value="Winged helix-like DNA-binding domain superfamily/Winged helix DNA-binding domain"/>
    <property type="match status" value="2"/>
</dbReference>